<comment type="caution">
    <text evidence="2">The sequence shown here is derived from an EMBL/GenBank/DDBJ whole genome shotgun (WGS) entry which is preliminary data.</text>
</comment>
<accession>A0ABR7Z183</accession>
<proteinExistence type="predicted"/>
<keyword evidence="1" id="KW-0732">Signal</keyword>
<dbReference type="InterPro" id="IPR024572">
    <property type="entry name" value="RcnB"/>
</dbReference>
<sequence>MDTKALLACLVFLGCLSDASLIAQAAEDIQAQALIRDELKVGDAAPDKYTRSDTQLSDWQQRGLKQPPAGTQWVQFGGKYVLVNRASSTIEQIEPGVN</sequence>
<evidence type="ECO:0000313" key="3">
    <source>
        <dbReference type="Proteomes" id="UP000805841"/>
    </source>
</evidence>
<name>A0ABR7Z183_9PSED</name>
<dbReference type="PROSITE" id="PS51257">
    <property type="entry name" value="PROKAR_LIPOPROTEIN"/>
    <property type="match status" value="1"/>
</dbReference>
<dbReference type="RefSeq" id="WP_190420357.1">
    <property type="nucleotide sequence ID" value="NZ_JAAOCA010000012.1"/>
</dbReference>
<dbReference type="Pfam" id="PF11776">
    <property type="entry name" value="RcnB"/>
    <property type="match status" value="1"/>
</dbReference>
<protein>
    <submittedName>
        <fullName evidence="2">RcnB family protein</fullName>
    </submittedName>
</protein>
<dbReference type="Proteomes" id="UP000805841">
    <property type="component" value="Unassembled WGS sequence"/>
</dbReference>
<organism evidence="2 3">
    <name type="scientific">Pseudomonas typographi</name>
    <dbReference type="NCBI Taxonomy" id="2715964"/>
    <lineage>
        <taxon>Bacteria</taxon>
        <taxon>Pseudomonadati</taxon>
        <taxon>Pseudomonadota</taxon>
        <taxon>Gammaproteobacteria</taxon>
        <taxon>Pseudomonadales</taxon>
        <taxon>Pseudomonadaceae</taxon>
        <taxon>Pseudomonas</taxon>
    </lineage>
</organism>
<dbReference type="EMBL" id="JAAOCA010000012">
    <property type="protein sequence ID" value="MBD1599235.1"/>
    <property type="molecule type" value="Genomic_DNA"/>
</dbReference>
<gene>
    <name evidence="2" type="ORF">HAQ05_11045</name>
</gene>
<keyword evidence="3" id="KW-1185">Reference proteome</keyword>
<evidence type="ECO:0000313" key="2">
    <source>
        <dbReference type="EMBL" id="MBD1599235.1"/>
    </source>
</evidence>
<feature type="signal peptide" evidence="1">
    <location>
        <begin position="1"/>
        <end position="25"/>
    </location>
</feature>
<reference evidence="2 3" key="1">
    <citation type="journal article" date="2020" name="Insects">
        <title>Bacteria Belonging to Pseudomonas typographi sp. nov. from the Bark Beetle Ips typographus Have Genomic Potential to Aid in the Host Ecology.</title>
        <authorList>
            <person name="Peral-Aranega E."/>
            <person name="Saati-Santamaria Z."/>
            <person name="Kolarik M."/>
            <person name="Rivas R."/>
            <person name="Garcia-Fraile P."/>
        </authorList>
    </citation>
    <scope>NUCLEOTIDE SEQUENCE [LARGE SCALE GENOMIC DNA]</scope>
    <source>
        <strain evidence="2 3">CA3A</strain>
    </source>
</reference>
<dbReference type="Gene3D" id="3.10.450.160">
    <property type="entry name" value="inner membrane protein cigr"/>
    <property type="match status" value="1"/>
</dbReference>
<feature type="chain" id="PRO_5046068957" evidence="1">
    <location>
        <begin position="26"/>
        <end position="98"/>
    </location>
</feature>
<evidence type="ECO:0000256" key="1">
    <source>
        <dbReference type="SAM" id="SignalP"/>
    </source>
</evidence>